<dbReference type="Proteomes" id="UP001314263">
    <property type="component" value="Unassembled WGS sequence"/>
</dbReference>
<keyword evidence="3" id="KW-1185">Reference proteome</keyword>
<evidence type="ECO:0000313" key="2">
    <source>
        <dbReference type="EMBL" id="CAK0737654.1"/>
    </source>
</evidence>
<dbReference type="EMBL" id="CAUYUE010000001">
    <property type="protein sequence ID" value="CAK0737654.1"/>
    <property type="molecule type" value="Genomic_DNA"/>
</dbReference>
<organism evidence="2 3">
    <name type="scientific">Coccomyxa viridis</name>
    <dbReference type="NCBI Taxonomy" id="1274662"/>
    <lineage>
        <taxon>Eukaryota</taxon>
        <taxon>Viridiplantae</taxon>
        <taxon>Chlorophyta</taxon>
        <taxon>core chlorophytes</taxon>
        <taxon>Trebouxiophyceae</taxon>
        <taxon>Trebouxiophyceae incertae sedis</taxon>
        <taxon>Coccomyxaceae</taxon>
        <taxon>Coccomyxa</taxon>
    </lineage>
</organism>
<dbReference type="AlphaFoldDB" id="A0AAV1HRS6"/>
<feature type="compositionally biased region" description="Basic residues" evidence="1">
    <location>
        <begin position="238"/>
        <end position="249"/>
    </location>
</feature>
<sequence>MHLLGATPGRDECQRPSLGASISLWSSMKPLATLCGGRANLQCQHQDLSFDTLKHLIEVIKNVESNRYERELNDVASLVEHVALHNTSEPRRDLLTYFLVIIDKLAGGDGCHDKLLDGTSSIYDEGHLIIKWHPPWVTIVRSRGYEYLALGHYMSSDGTRMKLWVPLHHLTCYLRWGGAGLRGSHMVCHDVACPHRHCLSPGCLRWGDNGDNARDRLGRQVYLSTVHARGGREEARTRARQARRPKVVPKPRAPSPRELGESSTQVPHGRASPRRSSRLLSRSEHALVCLVWALPCQVLSPSQNAMVQNCPNVCMVSRNAQHTQVFKAWHPGTLSLVLPWPQLGENPTLLP</sequence>
<proteinExistence type="predicted"/>
<name>A0AAV1HRS6_9CHLO</name>
<evidence type="ECO:0008006" key="4">
    <source>
        <dbReference type="Google" id="ProtNLM"/>
    </source>
</evidence>
<evidence type="ECO:0000313" key="3">
    <source>
        <dbReference type="Proteomes" id="UP001314263"/>
    </source>
</evidence>
<protein>
    <recommendedName>
        <fullName evidence="4">Zinc-binding loop region of homing endonuclease domain-containing protein</fullName>
    </recommendedName>
</protein>
<comment type="caution">
    <text evidence="2">The sequence shown here is derived from an EMBL/GenBank/DDBJ whole genome shotgun (WGS) entry which is preliminary data.</text>
</comment>
<evidence type="ECO:0000256" key="1">
    <source>
        <dbReference type="SAM" id="MobiDB-lite"/>
    </source>
</evidence>
<reference evidence="2 3" key="1">
    <citation type="submission" date="2023-10" db="EMBL/GenBank/DDBJ databases">
        <authorList>
            <person name="Maclean D."/>
            <person name="Macfadyen A."/>
        </authorList>
    </citation>
    <scope>NUCLEOTIDE SEQUENCE [LARGE SCALE GENOMIC DNA]</scope>
</reference>
<gene>
    <name evidence="2" type="ORF">CVIRNUC_000948</name>
</gene>
<accession>A0AAV1HRS6</accession>
<feature type="region of interest" description="Disordered" evidence="1">
    <location>
        <begin position="228"/>
        <end position="277"/>
    </location>
</feature>